<dbReference type="NCBIfam" id="TIGR03936">
    <property type="entry name" value="sam_1_link_chp"/>
    <property type="match status" value="1"/>
</dbReference>
<dbReference type="InterPro" id="IPR018768">
    <property type="entry name" value="DUF2344"/>
</dbReference>
<reference evidence="2 3" key="2">
    <citation type="journal article" date="2012" name="Stand. Genomic Sci.">
        <title>Complete genome sequence of the sulfate-reducing firmicute Desulfotomaculum ruminis type strain (DL(T)).</title>
        <authorList>
            <person name="Spring S."/>
            <person name="Visser M."/>
            <person name="Lu M."/>
            <person name="Copeland A."/>
            <person name="Lapidus A."/>
            <person name="Lucas S."/>
            <person name="Cheng J.F."/>
            <person name="Han C."/>
            <person name="Tapia R."/>
            <person name="Goodwin L.A."/>
            <person name="Pitluck S."/>
            <person name="Ivanova N."/>
            <person name="Land M."/>
            <person name="Hauser L."/>
            <person name="Larimer F."/>
            <person name="Rohde M."/>
            <person name="Goker M."/>
            <person name="Detter J.C."/>
            <person name="Kyrpides N.C."/>
            <person name="Woyke T."/>
            <person name="Schaap P.J."/>
            <person name="Plugge C.M."/>
            <person name="Muyzer G."/>
            <person name="Kuever J."/>
            <person name="Pereira I.A."/>
            <person name="Parshina S.N."/>
            <person name="Bernier-Latmani R."/>
            <person name="Stams A.J."/>
            <person name="Klenk H.P."/>
        </authorList>
    </citation>
    <scope>NUCLEOTIDE SEQUENCE [LARGE SCALE GENOMIC DNA]</scope>
    <source>
        <strain evidence="3">ATCC 23193 / DSM 2154 / NCIB 8452 / DL</strain>
    </source>
</reference>
<dbReference type="KEGG" id="dru:Desru_1030"/>
<sequence>MPRYRVKYSKEGPARYSSHLDMVRAFDRSTRRAGLPVAFSEGFNPHPKFSFASPLPVGIGGGDEYMDMELTRAIAPEELAERLEANMQEGYRVIAVKEIPQGSPALMSLISRAAYRATAPLPLDYAQAELSSAVQNILNFKEIMVTREIKGRRKEIDIRPGLFSLTGRIKEHILEINMELLIGSSGNVRPTEILWEMSRSGGIPLLPEDFRVQRTALYANGPSGPVSLWEV</sequence>
<organism evidence="2 3">
    <name type="scientific">Desulforamulus ruminis (strain ATCC 23193 / DSM 2154 / NCIMB 8452 / DL)</name>
    <name type="common">Desulfotomaculum ruminis</name>
    <dbReference type="NCBI Taxonomy" id="696281"/>
    <lineage>
        <taxon>Bacteria</taxon>
        <taxon>Bacillati</taxon>
        <taxon>Bacillota</taxon>
        <taxon>Clostridia</taxon>
        <taxon>Eubacteriales</taxon>
        <taxon>Peptococcaceae</taxon>
        <taxon>Desulforamulus</taxon>
    </lineage>
</organism>
<evidence type="ECO:0000313" key="2">
    <source>
        <dbReference type="EMBL" id="AEG59305.1"/>
    </source>
</evidence>
<evidence type="ECO:0000259" key="1">
    <source>
        <dbReference type="Pfam" id="PF10105"/>
    </source>
</evidence>
<dbReference type="eggNOG" id="COG5011">
    <property type="taxonomic scope" value="Bacteria"/>
</dbReference>
<keyword evidence="3" id="KW-1185">Reference proteome</keyword>
<dbReference type="AlphaFoldDB" id="F6DL84"/>
<dbReference type="OrthoDB" id="9780488at2"/>
<dbReference type="Pfam" id="PF10105">
    <property type="entry name" value="DUF2344"/>
    <property type="match status" value="1"/>
</dbReference>
<evidence type="ECO:0000313" key="3">
    <source>
        <dbReference type="Proteomes" id="UP000009234"/>
    </source>
</evidence>
<proteinExistence type="predicted"/>
<dbReference type="EMBL" id="CP002780">
    <property type="protein sequence ID" value="AEG59305.1"/>
    <property type="molecule type" value="Genomic_DNA"/>
</dbReference>
<dbReference type="HOGENOM" id="CLU_083579_0_1_9"/>
<dbReference type="Proteomes" id="UP000009234">
    <property type="component" value="Chromosome"/>
</dbReference>
<gene>
    <name evidence="2" type="ordered locus">Desru_1030</name>
</gene>
<name>F6DL84_DESRL</name>
<protein>
    <recommendedName>
        <fullName evidence="1">DUF2344 domain-containing protein</fullName>
    </recommendedName>
</protein>
<feature type="domain" description="DUF2344" evidence="1">
    <location>
        <begin position="3"/>
        <end position="190"/>
    </location>
</feature>
<accession>F6DL84</accession>
<dbReference type="STRING" id="696281.Desru_1030"/>
<reference evidence="3" key="1">
    <citation type="submission" date="2011-05" db="EMBL/GenBank/DDBJ databases">
        <title>Complete sequence of Desulfotomaculum ruminis DSM 2154.</title>
        <authorList>
            <person name="Lucas S."/>
            <person name="Copeland A."/>
            <person name="Lapidus A."/>
            <person name="Cheng J.-F."/>
            <person name="Goodwin L."/>
            <person name="Pitluck S."/>
            <person name="Lu M."/>
            <person name="Detter J.C."/>
            <person name="Han C."/>
            <person name="Tapia R."/>
            <person name="Land M."/>
            <person name="Hauser L."/>
            <person name="Kyrpides N."/>
            <person name="Ivanova N."/>
            <person name="Mikhailova N."/>
            <person name="Pagani I."/>
            <person name="Stams A.J.M."/>
            <person name="Plugge C.M."/>
            <person name="Muyzer G."/>
            <person name="Kuever J."/>
            <person name="Parshina S.N."/>
            <person name="Ivanova A.E."/>
            <person name="Nazina T.N."/>
            <person name="Brambilla E."/>
            <person name="Spring S."/>
            <person name="Klenk H.-P."/>
            <person name="Woyke T."/>
        </authorList>
    </citation>
    <scope>NUCLEOTIDE SEQUENCE [LARGE SCALE GENOMIC DNA]</scope>
    <source>
        <strain evidence="3">ATCC 23193 / DSM 2154 / NCIB 8452 / DL</strain>
    </source>
</reference>